<protein>
    <submittedName>
        <fullName evidence="1">Uncharacterized protein</fullName>
    </submittedName>
</protein>
<keyword evidence="2" id="KW-1185">Reference proteome</keyword>
<gene>
    <name evidence="1" type="ORF">SAMN04488021_1585</name>
</gene>
<evidence type="ECO:0000313" key="1">
    <source>
        <dbReference type="EMBL" id="SFI04700.1"/>
    </source>
</evidence>
<organism evidence="1 2">
    <name type="scientific">Paracoccus aminovorans</name>
    <dbReference type="NCBI Taxonomy" id="34004"/>
    <lineage>
        <taxon>Bacteria</taxon>
        <taxon>Pseudomonadati</taxon>
        <taxon>Pseudomonadota</taxon>
        <taxon>Alphaproteobacteria</taxon>
        <taxon>Rhodobacterales</taxon>
        <taxon>Paracoccaceae</taxon>
        <taxon>Paracoccus</taxon>
    </lineage>
</organism>
<dbReference type="Proteomes" id="UP000183635">
    <property type="component" value="Unassembled WGS sequence"/>
</dbReference>
<sequence>MGWSAHANEQMTFVKDSAHATPAEMEQLTAQMNAWAASNPDSRHFIEFGKLRHHGVAFTVSGGDIVSVDYGDRD</sequence>
<evidence type="ECO:0000313" key="2">
    <source>
        <dbReference type="Proteomes" id="UP000183635"/>
    </source>
</evidence>
<dbReference type="AlphaFoldDB" id="A0A1I3F0N2"/>
<dbReference type="STRING" id="34004.SAMN04488021_1585"/>
<proteinExistence type="predicted"/>
<accession>A0A1I3F0N2</accession>
<name>A0A1I3F0N2_9RHOB</name>
<dbReference type="EMBL" id="FOPU01000058">
    <property type="protein sequence ID" value="SFI04700.1"/>
    <property type="molecule type" value="Genomic_DNA"/>
</dbReference>
<reference evidence="1 2" key="1">
    <citation type="submission" date="2016-10" db="EMBL/GenBank/DDBJ databases">
        <authorList>
            <person name="de Groot N.N."/>
        </authorList>
    </citation>
    <scope>NUCLEOTIDE SEQUENCE [LARGE SCALE GENOMIC DNA]</scope>
    <source>
        <strain evidence="1 2">DSM 8537</strain>
    </source>
</reference>